<dbReference type="Pfam" id="PF00440">
    <property type="entry name" value="TetR_N"/>
    <property type="match status" value="1"/>
</dbReference>
<dbReference type="PANTHER" id="PTHR30055:SF234">
    <property type="entry name" value="HTH-TYPE TRANSCRIPTIONAL REGULATOR BETI"/>
    <property type="match status" value="1"/>
</dbReference>
<keyword evidence="1" id="KW-0805">Transcription regulation</keyword>
<evidence type="ECO:0000256" key="4">
    <source>
        <dbReference type="PROSITE-ProRule" id="PRU00335"/>
    </source>
</evidence>
<organism evidence="6 7">
    <name type="scientific">Actinomadura miaoliensis</name>
    <dbReference type="NCBI Taxonomy" id="430685"/>
    <lineage>
        <taxon>Bacteria</taxon>
        <taxon>Bacillati</taxon>
        <taxon>Actinomycetota</taxon>
        <taxon>Actinomycetes</taxon>
        <taxon>Streptosporangiales</taxon>
        <taxon>Thermomonosporaceae</taxon>
        <taxon>Actinomadura</taxon>
    </lineage>
</organism>
<dbReference type="PANTHER" id="PTHR30055">
    <property type="entry name" value="HTH-TYPE TRANSCRIPTIONAL REGULATOR RUTR"/>
    <property type="match status" value="1"/>
</dbReference>
<dbReference type="EMBL" id="BAAAZG010000087">
    <property type="protein sequence ID" value="GAA4106616.1"/>
    <property type="molecule type" value="Genomic_DNA"/>
</dbReference>
<evidence type="ECO:0000256" key="3">
    <source>
        <dbReference type="ARBA" id="ARBA00023163"/>
    </source>
</evidence>
<proteinExistence type="predicted"/>
<dbReference type="Proteomes" id="UP001500683">
    <property type="component" value="Unassembled WGS sequence"/>
</dbReference>
<name>A0ABP7X876_9ACTN</name>
<evidence type="ECO:0000256" key="1">
    <source>
        <dbReference type="ARBA" id="ARBA00023015"/>
    </source>
</evidence>
<dbReference type="InterPro" id="IPR009057">
    <property type="entry name" value="Homeodomain-like_sf"/>
</dbReference>
<evidence type="ECO:0000259" key="5">
    <source>
        <dbReference type="PROSITE" id="PS50977"/>
    </source>
</evidence>
<keyword evidence="2 4" id="KW-0238">DNA-binding</keyword>
<dbReference type="PROSITE" id="PS50977">
    <property type="entry name" value="HTH_TETR_2"/>
    <property type="match status" value="1"/>
</dbReference>
<evidence type="ECO:0000256" key="2">
    <source>
        <dbReference type="ARBA" id="ARBA00023125"/>
    </source>
</evidence>
<keyword evidence="7" id="KW-1185">Reference proteome</keyword>
<comment type="caution">
    <text evidence="6">The sequence shown here is derived from an EMBL/GenBank/DDBJ whole genome shotgun (WGS) entry which is preliminary data.</text>
</comment>
<dbReference type="InterPro" id="IPR050109">
    <property type="entry name" value="HTH-type_TetR-like_transc_reg"/>
</dbReference>
<accession>A0ABP7X876</accession>
<sequence>MSHMRRKSVTAMNSEEIVTAAIRHLNEHPTASMAQLAEAIGVSRATLHRHFASRETLLHALGRRAVDRWERDLEEADADGAAASGDPARVERALRLLLRGYVQEADEHGFALTDHFIGQLPDLAERGARLEEREQALYAAAQAAGLLRADLPVRWIGNAVYGLLVAVRESLRRGDVARRDVEDLLLTTFLRGAGAEAADGAAAHERGRP</sequence>
<evidence type="ECO:0000313" key="6">
    <source>
        <dbReference type="EMBL" id="GAA4106616.1"/>
    </source>
</evidence>
<feature type="domain" description="HTH tetR-type" evidence="5">
    <location>
        <begin position="11"/>
        <end position="69"/>
    </location>
</feature>
<gene>
    <name evidence="6" type="ORF">GCM10022214_87750</name>
</gene>
<dbReference type="Gene3D" id="1.10.357.10">
    <property type="entry name" value="Tetracycline Repressor, domain 2"/>
    <property type="match status" value="1"/>
</dbReference>
<reference evidence="7" key="1">
    <citation type="journal article" date="2019" name="Int. J. Syst. Evol. Microbiol.">
        <title>The Global Catalogue of Microorganisms (GCM) 10K type strain sequencing project: providing services to taxonomists for standard genome sequencing and annotation.</title>
        <authorList>
            <consortium name="The Broad Institute Genomics Platform"/>
            <consortium name="The Broad Institute Genome Sequencing Center for Infectious Disease"/>
            <person name="Wu L."/>
            <person name="Ma J."/>
        </authorList>
    </citation>
    <scope>NUCLEOTIDE SEQUENCE [LARGE SCALE GENOMIC DNA]</scope>
    <source>
        <strain evidence="7">JCM 16702</strain>
    </source>
</reference>
<protein>
    <submittedName>
        <fullName evidence="6">TetR/AcrR family transcriptional regulator</fullName>
    </submittedName>
</protein>
<evidence type="ECO:0000313" key="7">
    <source>
        <dbReference type="Proteomes" id="UP001500683"/>
    </source>
</evidence>
<dbReference type="InterPro" id="IPR001647">
    <property type="entry name" value="HTH_TetR"/>
</dbReference>
<feature type="DNA-binding region" description="H-T-H motif" evidence="4">
    <location>
        <begin position="32"/>
        <end position="51"/>
    </location>
</feature>
<keyword evidence="3" id="KW-0804">Transcription</keyword>
<dbReference type="SUPFAM" id="SSF46689">
    <property type="entry name" value="Homeodomain-like"/>
    <property type="match status" value="1"/>
</dbReference>